<dbReference type="GO" id="GO:0016020">
    <property type="term" value="C:membrane"/>
    <property type="evidence" value="ECO:0007669"/>
    <property type="project" value="TreeGrafter"/>
</dbReference>
<keyword evidence="3" id="KW-1185">Reference proteome</keyword>
<feature type="transmembrane region" description="Helical" evidence="1">
    <location>
        <begin position="149"/>
        <end position="169"/>
    </location>
</feature>
<dbReference type="Proteomes" id="UP001497472">
    <property type="component" value="Unassembled WGS sequence"/>
</dbReference>
<keyword evidence="1" id="KW-1133">Transmembrane helix</keyword>
<protein>
    <recommendedName>
        <fullName evidence="4">Protein rolling stone-like</fullName>
    </recommendedName>
</protein>
<proteinExistence type="predicted"/>
<dbReference type="InterPro" id="IPR049352">
    <property type="entry name" value="Rost"/>
</dbReference>
<evidence type="ECO:0000313" key="2">
    <source>
        <dbReference type="EMBL" id="CAK1540211.1"/>
    </source>
</evidence>
<feature type="transmembrane region" description="Helical" evidence="1">
    <location>
        <begin position="71"/>
        <end position="97"/>
    </location>
</feature>
<keyword evidence="1" id="KW-0812">Transmembrane</keyword>
<gene>
    <name evidence="2" type="ORF">LNINA_LOCUS281</name>
</gene>
<reference evidence="2 3" key="1">
    <citation type="submission" date="2023-11" db="EMBL/GenBank/DDBJ databases">
        <authorList>
            <person name="Okamura Y."/>
        </authorList>
    </citation>
    <scope>NUCLEOTIDE SEQUENCE [LARGE SCALE GENOMIC DNA]</scope>
</reference>
<sequence length="282" mass="31594">MSAIKEFFKAEFQLRMVGLEHQKPSDFYLSAWQSTRSALPLLIWRALLFLAALGIILTSVIMYILSPIPLGYWFIYLTHWGLILILCSTGFGMGVSARCYFKGPISPDFALPWYVKTYWVLYNISVPLAFLITVFYWTLLYEAGIQEEVGQGLDIAIHGLNSLVMFLLLVSSSHSTRVVHVVHPIIFSCIYVVFNVFFYVAGGTDPLGNPYVYPVVDWTNPGGAILTIFITLLLLICLHLVTLGLSVARDSLANRILRPSVTVHVNEDIALRTRGEATVSEP</sequence>
<feature type="transmembrane region" description="Helical" evidence="1">
    <location>
        <begin position="118"/>
        <end position="137"/>
    </location>
</feature>
<keyword evidence="1" id="KW-0472">Membrane</keyword>
<accession>A0AAV1ISN1</accession>
<dbReference type="PANTHER" id="PTHR12242:SF46">
    <property type="entry name" value="IP08657P-RELATED"/>
    <property type="match status" value="1"/>
</dbReference>
<feature type="transmembrane region" description="Helical" evidence="1">
    <location>
        <begin position="181"/>
        <end position="202"/>
    </location>
</feature>
<feature type="transmembrane region" description="Helical" evidence="1">
    <location>
        <begin position="222"/>
        <end position="248"/>
    </location>
</feature>
<evidence type="ECO:0008006" key="4">
    <source>
        <dbReference type="Google" id="ProtNLM"/>
    </source>
</evidence>
<organism evidence="2 3">
    <name type="scientific">Leptosia nina</name>
    <dbReference type="NCBI Taxonomy" id="320188"/>
    <lineage>
        <taxon>Eukaryota</taxon>
        <taxon>Metazoa</taxon>
        <taxon>Ecdysozoa</taxon>
        <taxon>Arthropoda</taxon>
        <taxon>Hexapoda</taxon>
        <taxon>Insecta</taxon>
        <taxon>Pterygota</taxon>
        <taxon>Neoptera</taxon>
        <taxon>Endopterygota</taxon>
        <taxon>Lepidoptera</taxon>
        <taxon>Glossata</taxon>
        <taxon>Ditrysia</taxon>
        <taxon>Papilionoidea</taxon>
        <taxon>Pieridae</taxon>
        <taxon>Pierinae</taxon>
        <taxon>Leptosia</taxon>
    </lineage>
</organism>
<evidence type="ECO:0000256" key="1">
    <source>
        <dbReference type="SAM" id="Phobius"/>
    </source>
</evidence>
<comment type="caution">
    <text evidence="2">The sequence shown here is derived from an EMBL/GenBank/DDBJ whole genome shotgun (WGS) entry which is preliminary data.</text>
</comment>
<dbReference type="EMBL" id="CAVLEF010000001">
    <property type="protein sequence ID" value="CAK1540211.1"/>
    <property type="molecule type" value="Genomic_DNA"/>
</dbReference>
<dbReference type="PANTHER" id="PTHR12242">
    <property type="entry name" value="OS02G0130600 PROTEIN-RELATED"/>
    <property type="match status" value="1"/>
</dbReference>
<dbReference type="Pfam" id="PF21534">
    <property type="entry name" value="Rost"/>
    <property type="match status" value="1"/>
</dbReference>
<name>A0AAV1ISN1_9NEOP</name>
<feature type="transmembrane region" description="Helical" evidence="1">
    <location>
        <begin position="42"/>
        <end position="65"/>
    </location>
</feature>
<dbReference type="AlphaFoldDB" id="A0AAV1ISN1"/>
<evidence type="ECO:0000313" key="3">
    <source>
        <dbReference type="Proteomes" id="UP001497472"/>
    </source>
</evidence>